<proteinExistence type="inferred from homology"/>
<evidence type="ECO:0000256" key="1">
    <source>
        <dbReference type="ARBA" id="ARBA00000707"/>
    </source>
</evidence>
<evidence type="ECO:0000256" key="5">
    <source>
        <dbReference type="ARBA" id="ARBA00022801"/>
    </source>
</evidence>
<keyword evidence="8" id="KW-0175">Coiled coil</keyword>
<feature type="domain" description="UCH catalytic" evidence="10">
    <location>
        <begin position="109"/>
        <end position="382"/>
    </location>
</feature>
<keyword evidence="4 7" id="KW-0833">Ubl conjugation pathway</keyword>
<feature type="site" description="Transition state stabilizer" evidence="7">
    <location>
        <position position="192"/>
    </location>
</feature>
<protein>
    <recommendedName>
        <fullName evidence="2 7">ubiquitinyl hydrolase 1</fullName>
        <ecNumber evidence="2 7">3.4.19.12</ecNumber>
    </recommendedName>
</protein>
<feature type="active site" description="Proton donor" evidence="7">
    <location>
        <position position="320"/>
    </location>
</feature>
<feature type="compositionally biased region" description="Basic residues" evidence="9">
    <location>
        <begin position="289"/>
        <end position="308"/>
    </location>
</feature>
<evidence type="ECO:0000259" key="10">
    <source>
        <dbReference type="PROSITE" id="PS52048"/>
    </source>
</evidence>
<dbReference type="Gene3D" id="3.40.532.10">
    <property type="entry name" value="Peptidase C12, ubiquitin carboxyl-terminal hydrolase"/>
    <property type="match status" value="1"/>
</dbReference>
<dbReference type="PANTHER" id="PTHR10589:SF29">
    <property type="entry name" value="UBIQUITIN CARBOXYL-TERMINAL HYDROLASE"/>
    <property type="match status" value="1"/>
</dbReference>
<dbReference type="EMBL" id="JAKLMC020000002">
    <property type="protein sequence ID" value="KAK5957965.1"/>
    <property type="molecule type" value="Genomic_DNA"/>
</dbReference>
<keyword evidence="3 7" id="KW-0645">Protease</keyword>
<comment type="similarity">
    <text evidence="7">Belongs to the peptidase C12 family.</text>
</comment>
<feature type="region of interest" description="Disordered" evidence="9">
    <location>
        <begin position="385"/>
        <end position="404"/>
    </location>
</feature>
<evidence type="ECO:0000256" key="3">
    <source>
        <dbReference type="ARBA" id="ARBA00022670"/>
    </source>
</evidence>
<evidence type="ECO:0000256" key="7">
    <source>
        <dbReference type="PROSITE-ProRule" id="PRU01393"/>
    </source>
</evidence>
<evidence type="ECO:0000313" key="11">
    <source>
        <dbReference type="EMBL" id="KAK5957965.1"/>
    </source>
</evidence>
<dbReference type="Proteomes" id="UP001316803">
    <property type="component" value="Unassembled WGS sequence"/>
</dbReference>
<evidence type="ECO:0000313" key="12">
    <source>
        <dbReference type="Proteomes" id="UP001316803"/>
    </source>
</evidence>
<feature type="region of interest" description="Disordered" evidence="9">
    <location>
        <begin position="279"/>
        <end position="313"/>
    </location>
</feature>
<evidence type="ECO:0000256" key="9">
    <source>
        <dbReference type="SAM" id="MobiDB-lite"/>
    </source>
</evidence>
<organism evidence="11 12">
    <name type="scientific">Knufia fluminis</name>
    <dbReference type="NCBI Taxonomy" id="191047"/>
    <lineage>
        <taxon>Eukaryota</taxon>
        <taxon>Fungi</taxon>
        <taxon>Dikarya</taxon>
        <taxon>Ascomycota</taxon>
        <taxon>Pezizomycotina</taxon>
        <taxon>Eurotiomycetes</taxon>
        <taxon>Chaetothyriomycetidae</taxon>
        <taxon>Chaetothyriales</taxon>
        <taxon>Trichomeriaceae</taxon>
        <taxon>Knufia</taxon>
    </lineage>
</organism>
<dbReference type="GO" id="GO:0004843">
    <property type="term" value="F:cysteine-type deubiquitinase activity"/>
    <property type="evidence" value="ECO:0007669"/>
    <property type="project" value="UniProtKB-UniRule"/>
</dbReference>
<dbReference type="PANTHER" id="PTHR10589">
    <property type="entry name" value="UBIQUITIN CARBOXYL-TERMINAL HYDROLASE"/>
    <property type="match status" value="1"/>
</dbReference>
<dbReference type="SUPFAM" id="SSF54001">
    <property type="entry name" value="Cysteine proteinases"/>
    <property type="match status" value="1"/>
</dbReference>
<feature type="site" description="Important for enzyme activity" evidence="7">
    <location>
        <position position="335"/>
    </location>
</feature>
<reference evidence="11 12" key="1">
    <citation type="submission" date="2022-12" db="EMBL/GenBank/DDBJ databases">
        <title>Genomic features and morphological characterization of a novel Knufia sp. strain isolated from spacecraft assembly facility.</title>
        <authorList>
            <person name="Teixeira M."/>
            <person name="Chander A.M."/>
            <person name="Stajich J.E."/>
            <person name="Venkateswaran K."/>
        </authorList>
    </citation>
    <scope>NUCLEOTIDE SEQUENCE [LARGE SCALE GENOMIC DNA]</scope>
    <source>
        <strain evidence="11 12">FJI-L2-BK-P2</strain>
    </source>
</reference>
<keyword evidence="12" id="KW-1185">Reference proteome</keyword>
<dbReference type="InterPro" id="IPR038765">
    <property type="entry name" value="Papain-like_cys_pep_sf"/>
</dbReference>
<dbReference type="InterPro" id="IPR001578">
    <property type="entry name" value="Peptidase_C12_UCH"/>
</dbReference>
<evidence type="ECO:0000256" key="2">
    <source>
        <dbReference type="ARBA" id="ARBA00012759"/>
    </source>
</evidence>
<dbReference type="InterPro" id="IPR036959">
    <property type="entry name" value="Peptidase_C12_UCH_sf"/>
</dbReference>
<feature type="active site" description="Nucleophile" evidence="7">
    <location>
        <position position="198"/>
    </location>
</feature>
<dbReference type="Pfam" id="PF01088">
    <property type="entry name" value="Peptidase_C12"/>
    <property type="match status" value="1"/>
</dbReference>
<dbReference type="AlphaFoldDB" id="A0AAN8IC10"/>
<feature type="coiled-coil region" evidence="8">
    <location>
        <begin position="76"/>
        <end position="103"/>
    </location>
</feature>
<dbReference type="GO" id="GO:0016579">
    <property type="term" value="P:protein deubiquitination"/>
    <property type="evidence" value="ECO:0007669"/>
    <property type="project" value="TreeGrafter"/>
</dbReference>
<feature type="compositionally biased region" description="Polar residues" evidence="9">
    <location>
        <begin position="385"/>
        <end position="396"/>
    </location>
</feature>
<dbReference type="EC" id="3.4.19.12" evidence="2 7"/>
<evidence type="ECO:0000256" key="6">
    <source>
        <dbReference type="ARBA" id="ARBA00022807"/>
    </source>
</evidence>
<dbReference type="PROSITE" id="PS52048">
    <property type="entry name" value="UCH_DOMAIN"/>
    <property type="match status" value="1"/>
</dbReference>
<evidence type="ECO:0000256" key="8">
    <source>
        <dbReference type="SAM" id="Coils"/>
    </source>
</evidence>
<keyword evidence="5 7" id="KW-0378">Hydrolase</keyword>
<comment type="catalytic activity">
    <reaction evidence="1 7">
        <text>Thiol-dependent hydrolysis of ester, thioester, amide, peptide and isopeptide bonds formed by the C-terminal Gly of ubiquitin (a 76-residue protein attached to proteins as an intracellular targeting signal).</text>
        <dbReference type="EC" id="3.4.19.12"/>
    </reaction>
</comment>
<gene>
    <name evidence="11" type="ORF">OHC33_001155</name>
</gene>
<sequence>MDKLSASHLVKQLSASSTPKDEADEVSYPIIKDNGPTWGFDHLPVYEASIRGGGCIPSTLCDKSMISGPLNEEKSNREVKLRIEQKEQSLDQESEQGEEGEHEHKTWPGWAELENDPEIFTILLQEWGVPNVHVNEILDIAELITANPIEVLGLIFLSRYVPPNQSGSSTPAQELNDTGKNQELEKPWFANQISKFSCGTVALMNILMNAPDLRLSETLSTFRQDNSHLNSKYRGIALDDHAHFRDIHNSFSTKLDRMIVDVLVKDDAQKWKQRKAQQARIAAQERGQAGRKRKRGGRAPHTQRKKKTAAADEDEENGFHFVAYVPAQANVWKLDGMQAHPRLLGPIGHDQTWLNVAAEDLLQKMQEALSSGQECSLMSVTKTNLPADQTEPQQEAQRLEKERKQEDWAPFIETMLRLHAEKGDLQDMLGL</sequence>
<name>A0AAN8IC10_9EURO</name>
<keyword evidence="6 7" id="KW-0788">Thiol protease</keyword>
<dbReference type="GO" id="GO:0005737">
    <property type="term" value="C:cytoplasm"/>
    <property type="evidence" value="ECO:0007669"/>
    <property type="project" value="TreeGrafter"/>
</dbReference>
<comment type="caution">
    <text evidence="11">The sequence shown here is derived from an EMBL/GenBank/DDBJ whole genome shotgun (WGS) entry which is preliminary data.</text>
</comment>
<feature type="region of interest" description="Disordered" evidence="9">
    <location>
        <begin position="1"/>
        <end position="25"/>
    </location>
</feature>
<evidence type="ECO:0000256" key="4">
    <source>
        <dbReference type="ARBA" id="ARBA00022786"/>
    </source>
</evidence>
<accession>A0AAN8IC10</accession>
<dbReference type="GO" id="GO:0006511">
    <property type="term" value="P:ubiquitin-dependent protein catabolic process"/>
    <property type="evidence" value="ECO:0007669"/>
    <property type="project" value="UniProtKB-UniRule"/>
</dbReference>